<evidence type="ECO:0000313" key="1">
    <source>
        <dbReference type="EMBL" id="ROI09843.1"/>
    </source>
</evidence>
<organism evidence="1 2">
    <name type="scientific">Kaistella daneshvariae</name>
    <dbReference type="NCBI Taxonomy" id="2487074"/>
    <lineage>
        <taxon>Bacteria</taxon>
        <taxon>Pseudomonadati</taxon>
        <taxon>Bacteroidota</taxon>
        <taxon>Flavobacteriia</taxon>
        <taxon>Flavobacteriales</taxon>
        <taxon>Weeksellaceae</taxon>
        <taxon>Chryseobacterium group</taxon>
        <taxon>Kaistella</taxon>
    </lineage>
</organism>
<name>A0A3N0WXY3_9FLAO</name>
<dbReference type="EMBL" id="RJUG01000002">
    <property type="protein sequence ID" value="ROI09843.1"/>
    <property type="molecule type" value="Genomic_DNA"/>
</dbReference>
<evidence type="ECO:0000313" key="2">
    <source>
        <dbReference type="Proteomes" id="UP000270224"/>
    </source>
</evidence>
<gene>
    <name evidence="1" type="ORF">EGI11_03550</name>
</gene>
<dbReference type="Proteomes" id="UP000270224">
    <property type="component" value="Unassembled WGS sequence"/>
</dbReference>
<proteinExistence type="predicted"/>
<protein>
    <submittedName>
        <fullName evidence="1">Uncharacterized protein</fullName>
    </submittedName>
</protein>
<comment type="caution">
    <text evidence="1">The sequence shown here is derived from an EMBL/GenBank/DDBJ whole genome shotgun (WGS) entry which is preliminary data.</text>
</comment>
<reference evidence="2" key="2">
    <citation type="submission" date="2018-11" db="EMBL/GenBank/DDBJ databases">
        <title>Proposal to divide the Flavobacteriaceae and reorganize its genera based on Amino Acid Identity values calculated from whole genome sequences.</title>
        <authorList>
            <person name="Nicholson A.C."/>
            <person name="Gulvik C.A."/>
            <person name="Whitney A.M."/>
            <person name="Humrighouse B.W."/>
            <person name="Bell M."/>
            <person name="Holmens B."/>
            <person name="Steigerwalt A."/>
            <person name="Villarma A."/>
            <person name="Sheth M."/>
            <person name="Batra D."/>
            <person name="Pryor J."/>
            <person name="Bernardet J.-F."/>
            <person name="Hugo C."/>
            <person name="Kampfer P."/>
            <person name="Newman J."/>
            <person name="Mcquiston J.R."/>
        </authorList>
    </citation>
    <scope>NUCLEOTIDE SEQUENCE [LARGE SCALE GENOMIC DNA]</scope>
    <source>
        <strain evidence="2">H3056</strain>
    </source>
</reference>
<accession>A0A3N0WXY3</accession>
<dbReference type="AlphaFoldDB" id="A0A3N0WXY3"/>
<sequence>MSVLAGNFFQPQKLESLCLEEDFQKNEERFTKSKKLGVLAANFYKPQILEKMAFKRGIFSTTKGGNLVCSKKMI</sequence>
<reference evidence="2" key="1">
    <citation type="submission" date="2018-11" db="EMBL/GenBank/DDBJ databases">
        <title>Proposal to divide the Flavobacteriaceae and reorganize its genera based on Amino Acid Identity values calculated from whole genome sequences.</title>
        <authorList>
            <person name="Nicholson A.C."/>
            <person name="Gulvik C.A."/>
            <person name="Whitney A.M."/>
            <person name="Humrighouse B.W."/>
            <person name="Bell M."/>
            <person name="Holmes B."/>
            <person name="Steigerwalt A."/>
            <person name="Villarma A."/>
            <person name="Sheth M."/>
            <person name="Batra D."/>
            <person name="Pryor J."/>
            <person name="Bernardet J.-F."/>
            <person name="Hugo C."/>
            <person name="Kampfer P."/>
            <person name="Newman J."/>
            <person name="Mcquiston J.R."/>
        </authorList>
    </citation>
    <scope>NUCLEOTIDE SEQUENCE [LARGE SCALE GENOMIC DNA]</scope>
    <source>
        <strain evidence="2">H3056</strain>
    </source>
</reference>